<reference evidence="1" key="1">
    <citation type="submission" date="2020-11" db="EMBL/GenBank/DDBJ databases">
        <title>Bacterial whole genome sequence for Panacibacter sp. DH6.</title>
        <authorList>
            <person name="Le V."/>
            <person name="Ko S."/>
            <person name="Ahn C.-Y."/>
            <person name="Oh H.-M."/>
        </authorList>
    </citation>
    <scope>NUCLEOTIDE SEQUENCE</scope>
    <source>
        <strain evidence="1">DH6</strain>
    </source>
</reference>
<gene>
    <name evidence="1" type="ORF">I5907_10070</name>
</gene>
<dbReference type="InterPro" id="IPR032710">
    <property type="entry name" value="NTF2-like_dom_sf"/>
</dbReference>
<comment type="caution">
    <text evidence="1">The sequence shown here is derived from an EMBL/GenBank/DDBJ whole genome shotgun (WGS) entry which is preliminary data.</text>
</comment>
<dbReference type="Gene3D" id="3.10.450.50">
    <property type="match status" value="1"/>
</dbReference>
<organism evidence="1 2">
    <name type="scientific">Panacibacter microcysteis</name>
    <dbReference type="NCBI Taxonomy" id="2793269"/>
    <lineage>
        <taxon>Bacteria</taxon>
        <taxon>Pseudomonadati</taxon>
        <taxon>Bacteroidota</taxon>
        <taxon>Chitinophagia</taxon>
        <taxon>Chitinophagales</taxon>
        <taxon>Chitinophagaceae</taxon>
        <taxon>Panacibacter</taxon>
    </lineage>
</organism>
<proteinExistence type="predicted"/>
<dbReference type="EMBL" id="JADWYR010000001">
    <property type="protein sequence ID" value="MBG9376581.1"/>
    <property type="molecule type" value="Genomic_DNA"/>
</dbReference>
<evidence type="ECO:0000313" key="1">
    <source>
        <dbReference type="EMBL" id="MBG9376581.1"/>
    </source>
</evidence>
<dbReference type="AlphaFoldDB" id="A0A931E6Y9"/>
<protein>
    <submittedName>
        <fullName evidence="1">Ester cyclase</fullName>
    </submittedName>
</protein>
<dbReference type="InterPro" id="IPR009959">
    <property type="entry name" value="Cyclase_SnoaL-like"/>
</dbReference>
<dbReference type="RefSeq" id="WP_196990586.1">
    <property type="nucleotide sequence ID" value="NZ_JADWYR010000001.1"/>
</dbReference>
<accession>A0A931E6Y9</accession>
<dbReference type="Pfam" id="PF07366">
    <property type="entry name" value="SnoaL"/>
    <property type="match status" value="1"/>
</dbReference>
<dbReference type="PANTHER" id="PTHR38436">
    <property type="entry name" value="POLYKETIDE CYCLASE SNOAL-LIKE DOMAIN"/>
    <property type="match status" value="1"/>
</dbReference>
<sequence length="130" mass="14775">MTDISLLQQWYDEVWNNANEGFIDTMLYEGAVIHGLKTDSEKKGIEAFKPFYNSFRENFPRVHVQLEPIFSNGEFQAAQCIVSASDANGKQANFSGVTIARFIEGKLVEGWNGFDFLSMYEQLGFRLSNT</sequence>
<name>A0A931E6Y9_9BACT</name>
<dbReference type="GO" id="GO:0030638">
    <property type="term" value="P:polyketide metabolic process"/>
    <property type="evidence" value="ECO:0007669"/>
    <property type="project" value="InterPro"/>
</dbReference>
<dbReference type="Proteomes" id="UP000628448">
    <property type="component" value="Unassembled WGS sequence"/>
</dbReference>
<dbReference type="SUPFAM" id="SSF54427">
    <property type="entry name" value="NTF2-like"/>
    <property type="match status" value="1"/>
</dbReference>
<evidence type="ECO:0000313" key="2">
    <source>
        <dbReference type="Proteomes" id="UP000628448"/>
    </source>
</evidence>
<dbReference type="PANTHER" id="PTHR38436:SF1">
    <property type="entry name" value="ESTER CYCLASE"/>
    <property type="match status" value="1"/>
</dbReference>
<keyword evidence="2" id="KW-1185">Reference proteome</keyword>